<evidence type="ECO:0000313" key="2">
    <source>
        <dbReference type="EMBL" id="OQK18588.1"/>
    </source>
</evidence>
<dbReference type="STRING" id="1420851.AU255_12470"/>
<dbReference type="Proteomes" id="UP000191980">
    <property type="component" value="Unassembled WGS sequence"/>
</dbReference>
<dbReference type="AlphaFoldDB" id="A0A1V8MAQ3"/>
<organism evidence="2 3">
    <name type="scientific">Methyloprofundus sedimenti</name>
    <dbReference type="NCBI Taxonomy" id="1420851"/>
    <lineage>
        <taxon>Bacteria</taxon>
        <taxon>Pseudomonadati</taxon>
        <taxon>Pseudomonadota</taxon>
        <taxon>Gammaproteobacteria</taxon>
        <taxon>Methylococcales</taxon>
        <taxon>Methylococcaceae</taxon>
        <taxon>Methyloprofundus</taxon>
    </lineage>
</organism>
<dbReference type="OrthoDB" id="9157352at2"/>
<sequence>MNKKQRLQRQVDHQVKRIKKAHREQSSILAQTLYLGTLGLVMVLPIVGGAYLGAWLDSLATGYSMSWTLNLLILGVFIGAINVYLLIKEQD</sequence>
<feature type="transmembrane region" description="Helical" evidence="1">
    <location>
        <begin position="33"/>
        <end position="55"/>
    </location>
</feature>
<keyword evidence="1" id="KW-0472">Membrane</keyword>
<accession>A0A1V8MAQ3</accession>
<dbReference type="InterPro" id="IPR032820">
    <property type="entry name" value="ATPase_put"/>
</dbReference>
<feature type="transmembrane region" description="Helical" evidence="1">
    <location>
        <begin position="67"/>
        <end position="87"/>
    </location>
</feature>
<protein>
    <submittedName>
        <fullName evidence="2">ATP synthase</fullName>
    </submittedName>
</protein>
<name>A0A1V8MAQ3_9GAMM</name>
<keyword evidence="1" id="KW-0812">Transmembrane</keyword>
<dbReference type="RefSeq" id="WP_080523186.1">
    <property type="nucleotide sequence ID" value="NZ_LPUF01000001.1"/>
</dbReference>
<dbReference type="Pfam" id="PF09527">
    <property type="entry name" value="ATPase_gene1"/>
    <property type="match status" value="1"/>
</dbReference>
<reference evidence="2 3" key="1">
    <citation type="submission" date="2015-12" db="EMBL/GenBank/DDBJ databases">
        <authorList>
            <person name="Shamseldin A."/>
            <person name="Moawad H."/>
            <person name="Abd El-Rahim W.M."/>
            <person name="Sadowsky M.J."/>
        </authorList>
    </citation>
    <scope>NUCLEOTIDE SEQUENCE [LARGE SCALE GENOMIC DNA]</scope>
    <source>
        <strain evidence="2 3">WF1</strain>
    </source>
</reference>
<evidence type="ECO:0000313" key="3">
    <source>
        <dbReference type="Proteomes" id="UP000191980"/>
    </source>
</evidence>
<keyword evidence="3" id="KW-1185">Reference proteome</keyword>
<gene>
    <name evidence="2" type="ORF">AU255_12470</name>
</gene>
<evidence type="ECO:0000256" key="1">
    <source>
        <dbReference type="SAM" id="Phobius"/>
    </source>
</evidence>
<proteinExistence type="predicted"/>
<dbReference type="EMBL" id="LPUF01000001">
    <property type="protein sequence ID" value="OQK18588.1"/>
    <property type="molecule type" value="Genomic_DNA"/>
</dbReference>
<keyword evidence="1" id="KW-1133">Transmembrane helix</keyword>
<comment type="caution">
    <text evidence="2">The sequence shown here is derived from an EMBL/GenBank/DDBJ whole genome shotgun (WGS) entry which is preliminary data.</text>
</comment>